<comment type="similarity">
    <text evidence="1">Belongs to the pectinesterase family.</text>
</comment>
<comment type="pathway">
    <text evidence="5">Glycan metabolism; pectin degradation; 2-dehydro-3-deoxy-D-gluconate from pectin: step 1/5.</text>
</comment>
<reference evidence="8" key="1">
    <citation type="journal article" date="2019" name="Int. J. Syst. Evol. Microbiol.">
        <title>The Global Catalogue of Microorganisms (GCM) 10K type strain sequencing project: providing services to taxonomists for standard genome sequencing and annotation.</title>
        <authorList>
            <consortium name="The Broad Institute Genomics Platform"/>
            <consortium name="The Broad Institute Genome Sequencing Center for Infectious Disease"/>
            <person name="Wu L."/>
            <person name="Ma J."/>
        </authorList>
    </citation>
    <scope>NUCLEOTIDE SEQUENCE [LARGE SCALE GENOMIC DNA]</scope>
    <source>
        <strain evidence="8">CGMCC 1.19032</strain>
    </source>
</reference>
<dbReference type="SUPFAM" id="SSF51126">
    <property type="entry name" value="Pectin lyase-like"/>
    <property type="match status" value="1"/>
</dbReference>
<dbReference type="Gene3D" id="2.160.20.10">
    <property type="entry name" value="Single-stranded right-handed beta-helix, Pectin lyase-like"/>
    <property type="match status" value="1"/>
</dbReference>
<keyword evidence="2 5" id="KW-0378">Hydrolase</keyword>
<dbReference type="PROSITE" id="PS00503">
    <property type="entry name" value="PECTINESTERASE_2"/>
    <property type="match status" value="1"/>
</dbReference>
<evidence type="ECO:0000313" key="8">
    <source>
        <dbReference type="Proteomes" id="UP001595969"/>
    </source>
</evidence>
<gene>
    <name evidence="7" type="ORF">ACFO5I_06385</name>
</gene>
<evidence type="ECO:0000256" key="3">
    <source>
        <dbReference type="ARBA" id="ARBA00023085"/>
    </source>
</evidence>
<dbReference type="InterPro" id="IPR000070">
    <property type="entry name" value="Pectinesterase_cat"/>
</dbReference>
<dbReference type="EMBL" id="JBHSGS010000036">
    <property type="protein sequence ID" value="MFC4719355.1"/>
    <property type="molecule type" value="Genomic_DNA"/>
</dbReference>
<sequence length="305" mass="33926">METIFTQTSLTVAKDGSGDYRTLQQALDQATCNQQPTTIYIQSGTYQENIKIYQDDLTLIGQGLVVIEGAWSAKEVLASGDKRGTFQTATVFINAKAVTLANITIKNIAGPDQIAAQAVALYLEGTQITLKNCTLDAYQDTLCLGPLPPTQKDGSPLLSPWCQRHFPQQQSLFLDCLILGTVDFIFGGGQATFQHCQIQSRKRTAVNYLTAASTPMGQAGFVFINCQITGQSPYYLGRPWRNEAKTRFENCTFDDWLLPTGWHDWDKKAAHETTCYEEINNTYQTAPKRARWIKLEGASLDEKKT</sequence>
<accession>A0ABV9MVJ2</accession>
<dbReference type="RefSeq" id="WP_204654441.1">
    <property type="nucleotide sequence ID" value="NZ_JAFBFD010000027.1"/>
</dbReference>
<evidence type="ECO:0000256" key="5">
    <source>
        <dbReference type="RuleBase" id="RU000589"/>
    </source>
</evidence>
<dbReference type="PANTHER" id="PTHR31321:SF57">
    <property type="entry name" value="PECTINESTERASE 53-RELATED"/>
    <property type="match status" value="1"/>
</dbReference>
<comment type="catalytic activity">
    <reaction evidence="5">
        <text>[(1-&gt;4)-alpha-D-galacturonosyl methyl ester](n) + n H2O = [(1-&gt;4)-alpha-D-galacturonosyl](n) + n methanol + n H(+)</text>
        <dbReference type="Rhea" id="RHEA:22380"/>
        <dbReference type="Rhea" id="RHEA-COMP:14570"/>
        <dbReference type="Rhea" id="RHEA-COMP:14573"/>
        <dbReference type="ChEBI" id="CHEBI:15377"/>
        <dbReference type="ChEBI" id="CHEBI:15378"/>
        <dbReference type="ChEBI" id="CHEBI:17790"/>
        <dbReference type="ChEBI" id="CHEBI:140522"/>
        <dbReference type="ChEBI" id="CHEBI:140523"/>
        <dbReference type="EC" id="3.1.1.11"/>
    </reaction>
</comment>
<feature type="active site" evidence="4">
    <location>
        <position position="183"/>
    </location>
</feature>
<keyword evidence="3 5" id="KW-0063">Aspartyl esterase</keyword>
<protein>
    <recommendedName>
        <fullName evidence="5">Pectinesterase</fullName>
        <ecNumber evidence="5">3.1.1.11</ecNumber>
    </recommendedName>
</protein>
<dbReference type="PANTHER" id="PTHR31321">
    <property type="entry name" value="ACYL-COA THIOESTER HYDROLASE YBHC-RELATED"/>
    <property type="match status" value="1"/>
</dbReference>
<dbReference type="EC" id="3.1.1.11" evidence="5"/>
<comment type="caution">
    <text evidence="7">The sequence shown here is derived from an EMBL/GenBank/DDBJ whole genome shotgun (WGS) entry which is preliminary data.</text>
</comment>
<dbReference type="InterPro" id="IPR033131">
    <property type="entry name" value="Pectinesterase_Asp_AS"/>
</dbReference>
<dbReference type="InterPro" id="IPR011050">
    <property type="entry name" value="Pectin_lyase_fold/virulence"/>
</dbReference>
<proteinExistence type="inferred from homology"/>
<feature type="domain" description="Pectinesterase catalytic" evidence="6">
    <location>
        <begin position="170"/>
        <end position="292"/>
    </location>
</feature>
<evidence type="ECO:0000256" key="2">
    <source>
        <dbReference type="ARBA" id="ARBA00022801"/>
    </source>
</evidence>
<dbReference type="InterPro" id="IPR012334">
    <property type="entry name" value="Pectin_lyas_fold"/>
</dbReference>
<feature type="domain" description="Pectinesterase catalytic" evidence="6">
    <location>
        <begin position="10"/>
        <end position="142"/>
    </location>
</feature>
<organism evidence="7 8">
    <name type="scientific">Enterococcus lemanii</name>
    <dbReference type="NCBI Taxonomy" id="1159752"/>
    <lineage>
        <taxon>Bacteria</taxon>
        <taxon>Bacillati</taxon>
        <taxon>Bacillota</taxon>
        <taxon>Bacilli</taxon>
        <taxon>Lactobacillales</taxon>
        <taxon>Enterococcaceae</taxon>
        <taxon>Enterococcus</taxon>
    </lineage>
</organism>
<evidence type="ECO:0000256" key="4">
    <source>
        <dbReference type="PROSITE-ProRule" id="PRU10040"/>
    </source>
</evidence>
<name>A0ABV9MVJ2_9ENTE</name>
<evidence type="ECO:0000256" key="1">
    <source>
        <dbReference type="ARBA" id="ARBA00008891"/>
    </source>
</evidence>
<dbReference type="Proteomes" id="UP001595969">
    <property type="component" value="Unassembled WGS sequence"/>
</dbReference>
<dbReference type="Pfam" id="PF01095">
    <property type="entry name" value="Pectinesterase"/>
    <property type="match status" value="2"/>
</dbReference>
<evidence type="ECO:0000259" key="6">
    <source>
        <dbReference type="Pfam" id="PF01095"/>
    </source>
</evidence>
<evidence type="ECO:0000313" key="7">
    <source>
        <dbReference type="EMBL" id="MFC4719355.1"/>
    </source>
</evidence>
<keyword evidence="8" id="KW-1185">Reference proteome</keyword>